<name>A0A7X0VGP3_9BACL</name>
<comment type="subunit">
    <text evidence="6">Homodimer.</text>
</comment>
<evidence type="ECO:0000256" key="6">
    <source>
        <dbReference type="HAMAP-Rule" id="MF_01216"/>
    </source>
</evidence>
<dbReference type="PANTHER" id="PTHR43741">
    <property type="entry name" value="FMN-DEPENDENT NADH-AZOREDUCTASE 1"/>
    <property type="match status" value="1"/>
</dbReference>
<dbReference type="GO" id="GO:0016655">
    <property type="term" value="F:oxidoreductase activity, acting on NAD(P)H, quinone or similar compound as acceptor"/>
    <property type="evidence" value="ECO:0007669"/>
    <property type="project" value="InterPro"/>
</dbReference>
<evidence type="ECO:0000256" key="1">
    <source>
        <dbReference type="ARBA" id="ARBA00022630"/>
    </source>
</evidence>
<dbReference type="HAMAP" id="MF_01216">
    <property type="entry name" value="Azoreductase_type1"/>
    <property type="match status" value="1"/>
</dbReference>
<evidence type="ECO:0000256" key="2">
    <source>
        <dbReference type="ARBA" id="ARBA00022643"/>
    </source>
</evidence>
<reference evidence="8 9" key="1">
    <citation type="submission" date="2020-08" db="EMBL/GenBank/DDBJ databases">
        <title>Cohnella phylogeny.</title>
        <authorList>
            <person name="Dunlap C."/>
        </authorList>
    </citation>
    <scope>NUCLEOTIDE SEQUENCE [LARGE SCALE GENOMIC DNA]</scope>
    <source>
        <strain evidence="8 9">DSM 28246</strain>
    </source>
</reference>
<proteinExistence type="inferred from homology"/>
<dbReference type="Proteomes" id="UP000547209">
    <property type="component" value="Unassembled WGS sequence"/>
</dbReference>
<dbReference type="InterPro" id="IPR023048">
    <property type="entry name" value="NADH:quinone_OxRdtase_FMN_depd"/>
</dbReference>
<comment type="catalytic activity">
    <reaction evidence="6">
        <text>2 a quinone + NADH + H(+) = 2 a 1,4-benzosemiquinone + NAD(+)</text>
        <dbReference type="Rhea" id="RHEA:65952"/>
        <dbReference type="ChEBI" id="CHEBI:15378"/>
        <dbReference type="ChEBI" id="CHEBI:57540"/>
        <dbReference type="ChEBI" id="CHEBI:57945"/>
        <dbReference type="ChEBI" id="CHEBI:132124"/>
        <dbReference type="ChEBI" id="CHEBI:134225"/>
    </reaction>
</comment>
<dbReference type="AlphaFoldDB" id="A0A7X0VGP3"/>
<keyword evidence="9" id="KW-1185">Reference proteome</keyword>
<keyword evidence="1 6" id="KW-0285">Flavoprotein</keyword>
<gene>
    <name evidence="6" type="primary">azoR</name>
    <name evidence="8" type="ORF">H7C19_20545</name>
</gene>
<dbReference type="EC" id="1.7.1.17" evidence="6"/>
<dbReference type="GO" id="GO:0009055">
    <property type="term" value="F:electron transfer activity"/>
    <property type="evidence" value="ECO:0007669"/>
    <property type="project" value="UniProtKB-UniRule"/>
</dbReference>
<keyword evidence="3 6" id="KW-0560">Oxidoreductase</keyword>
<keyword evidence="2 6" id="KW-0288">FMN</keyword>
<evidence type="ECO:0000256" key="3">
    <source>
        <dbReference type="ARBA" id="ARBA00023002"/>
    </source>
</evidence>
<feature type="domain" description="Flavodoxin-like fold" evidence="7">
    <location>
        <begin position="3"/>
        <end position="202"/>
    </location>
</feature>
<comment type="caution">
    <text evidence="8">The sequence shown here is derived from an EMBL/GenBank/DDBJ whole genome shotgun (WGS) entry which is preliminary data.</text>
</comment>
<comment type="cofactor">
    <cofactor evidence="6">
        <name>FMN</name>
        <dbReference type="ChEBI" id="CHEBI:58210"/>
    </cofactor>
    <text evidence="6">Binds 1 FMN per subunit.</text>
</comment>
<comment type="catalytic activity">
    <reaction evidence="5">
        <text>N,N-dimethyl-1,4-phenylenediamine + anthranilate + 2 NAD(+) = 2-(4-dimethylaminophenyl)diazenylbenzoate + 2 NADH + 2 H(+)</text>
        <dbReference type="Rhea" id="RHEA:55872"/>
        <dbReference type="ChEBI" id="CHEBI:15378"/>
        <dbReference type="ChEBI" id="CHEBI:15783"/>
        <dbReference type="ChEBI" id="CHEBI:16567"/>
        <dbReference type="ChEBI" id="CHEBI:57540"/>
        <dbReference type="ChEBI" id="CHEBI:57945"/>
        <dbReference type="ChEBI" id="CHEBI:71579"/>
        <dbReference type="EC" id="1.7.1.17"/>
    </reaction>
    <physiologicalReaction direction="right-to-left" evidence="5">
        <dbReference type="Rhea" id="RHEA:55874"/>
    </physiologicalReaction>
</comment>
<comment type="similarity">
    <text evidence="6">Belongs to the azoreductase type 1 family.</text>
</comment>
<dbReference type="NCBIfam" id="NF010075">
    <property type="entry name" value="PRK13556.1"/>
    <property type="match status" value="1"/>
</dbReference>
<dbReference type="EMBL" id="JACJVP010000032">
    <property type="protein sequence ID" value="MBB6673076.1"/>
    <property type="molecule type" value="Genomic_DNA"/>
</dbReference>
<evidence type="ECO:0000313" key="8">
    <source>
        <dbReference type="EMBL" id="MBB6673076.1"/>
    </source>
</evidence>
<evidence type="ECO:0000256" key="5">
    <source>
        <dbReference type="ARBA" id="ARBA00048542"/>
    </source>
</evidence>
<evidence type="ECO:0000313" key="9">
    <source>
        <dbReference type="Proteomes" id="UP000547209"/>
    </source>
</evidence>
<feature type="binding site" evidence="6">
    <location>
        <begin position="17"/>
        <end position="19"/>
    </location>
    <ligand>
        <name>FMN</name>
        <dbReference type="ChEBI" id="CHEBI:58210"/>
    </ligand>
</feature>
<comment type="caution">
    <text evidence="6">Lacks conserved residue(s) required for the propagation of feature annotation.</text>
</comment>
<dbReference type="Gene3D" id="3.40.50.360">
    <property type="match status" value="1"/>
</dbReference>
<evidence type="ECO:0000256" key="4">
    <source>
        <dbReference type="ARBA" id="ARBA00023027"/>
    </source>
</evidence>
<comment type="function">
    <text evidence="6">Quinone reductase that provides resistance to thiol-specific stress caused by electrophilic quinones.</text>
</comment>
<dbReference type="InterPro" id="IPR050104">
    <property type="entry name" value="FMN-dep_NADH:Q_OxRdtase_AzoR1"/>
</dbReference>
<keyword evidence="4 6" id="KW-0520">NAD</keyword>
<dbReference type="GO" id="GO:0016652">
    <property type="term" value="F:oxidoreductase activity, acting on NAD(P)H as acceptor"/>
    <property type="evidence" value="ECO:0007669"/>
    <property type="project" value="UniProtKB-UniRule"/>
</dbReference>
<organism evidence="8 9">
    <name type="scientific">Cohnella nanjingensis</name>
    <dbReference type="NCBI Taxonomy" id="1387779"/>
    <lineage>
        <taxon>Bacteria</taxon>
        <taxon>Bacillati</taxon>
        <taxon>Bacillota</taxon>
        <taxon>Bacilli</taxon>
        <taxon>Bacillales</taxon>
        <taxon>Paenibacillaceae</taxon>
        <taxon>Cohnella</taxon>
    </lineage>
</organism>
<evidence type="ECO:0000259" key="7">
    <source>
        <dbReference type="Pfam" id="PF02525"/>
    </source>
</evidence>
<dbReference type="EC" id="1.6.5.-" evidence="6"/>
<dbReference type="RefSeq" id="WP_185670915.1">
    <property type="nucleotide sequence ID" value="NZ_JACJVP010000032.1"/>
</dbReference>
<dbReference type="PANTHER" id="PTHR43741:SF4">
    <property type="entry name" value="FMN-DEPENDENT NADH:QUINONE OXIDOREDUCTASE"/>
    <property type="match status" value="1"/>
</dbReference>
<dbReference type="InterPro" id="IPR029039">
    <property type="entry name" value="Flavoprotein-like_sf"/>
</dbReference>
<accession>A0A7X0VGP3</accession>
<comment type="function">
    <text evidence="6">Also exhibits azoreductase activity. Catalyzes the reductive cleavage of the azo bond in aromatic azo compounds to the corresponding amines.</text>
</comment>
<dbReference type="SUPFAM" id="SSF52218">
    <property type="entry name" value="Flavoproteins"/>
    <property type="match status" value="1"/>
</dbReference>
<dbReference type="GO" id="GO:0010181">
    <property type="term" value="F:FMN binding"/>
    <property type="evidence" value="ECO:0007669"/>
    <property type="project" value="UniProtKB-UniRule"/>
</dbReference>
<dbReference type="Pfam" id="PF02525">
    <property type="entry name" value="Flavodoxin_2"/>
    <property type="match status" value="1"/>
</dbReference>
<dbReference type="InterPro" id="IPR003680">
    <property type="entry name" value="Flavodoxin_fold"/>
</dbReference>
<protein>
    <recommendedName>
        <fullName evidence="6">FMN dependent NADH:quinone oxidoreductase</fullName>
        <ecNumber evidence="6">1.6.5.-</ecNumber>
    </recommendedName>
    <alternativeName>
        <fullName evidence="6">Azo-dye reductase</fullName>
    </alternativeName>
    <alternativeName>
        <fullName evidence="6">FMN-dependent NADH-azo compound oxidoreductase</fullName>
    </alternativeName>
    <alternativeName>
        <fullName evidence="6">FMN-dependent NADH-azoreductase</fullName>
        <ecNumber evidence="6">1.7.1.17</ecNumber>
    </alternativeName>
</protein>
<sequence>MTTTLFVKANNRPSADSVSVRLYEAFKSSYLEAHPDEDVTELDLYQEHLPYMDSDLISGSFKAGRGMPLTPEEQAMVDVADRYLDPFLAADKVVIGFPLWNRTVPAVLHTYIDYLNRAGRTFKYTPQGLVGLAAGKRVVLINARGGDYSEEPMASAEMAVNFVLSNLRFYGIADITTVIVEGHHRYPDRSERIIADGIERAIEAAEAF</sequence>